<dbReference type="InterPro" id="IPR015947">
    <property type="entry name" value="PUA-like_sf"/>
</dbReference>
<protein>
    <submittedName>
        <fullName evidence="2">Putative transcriptional regulator</fullName>
    </submittedName>
</protein>
<dbReference type="OrthoDB" id="84651at2157"/>
<dbReference type="Pfam" id="PF04266">
    <property type="entry name" value="ASCH"/>
    <property type="match status" value="1"/>
</dbReference>
<dbReference type="InterPro" id="IPR007374">
    <property type="entry name" value="ASCH_domain"/>
</dbReference>
<organism evidence="2 3">
    <name type="scientific">Methanimicrococcus blatticola</name>
    <dbReference type="NCBI Taxonomy" id="91560"/>
    <lineage>
        <taxon>Archaea</taxon>
        <taxon>Methanobacteriati</taxon>
        <taxon>Methanobacteriota</taxon>
        <taxon>Stenosarchaea group</taxon>
        <taxon>Methanomicrobia</taxon>
        <taxon>Methanosarcinales</taxon>
        <taxon>Methanosarcinaceae</taxon>
        <taxon>Methanimicrococcus</taxon>
    </lineage>
</organism>
<feature type="domain" description="ASCH" evidence="1">
    <location>
        <begin position="6"/>
        <end position="105"/>
    </location>
</feature>
<dbReference type="AlphaFoldDB" id="A0A484F6M6"/>
<dbReference type="SUPFAM" id="SSF88697">
    <property type="entry name" value="PUA domain-like"/>
    <property type="match status" value="1"/>
</dbReference>
<reference evidence="2 3" key="1">
    <citation type="submission" date="2019-03" db="EMBL/GenBank/DDBJ databases">
        <title>Genomic Encyclopedia of Type Strains, Phase IV (KMG-IV): sequencing the most valuable type-strain genomes for metagenomic binning, comparative biology and taxonomic classification.</title>
        <authorList>
            <person name="Goeker M."/>
        </authorList>
    </citation>
    <scope>NUCLEOTIDE SEQUENCE [LARGE SCALE GENOMIC DNA]</scope>
    <source>
        <strain evidence="2 3">DSM 13328</strain>
    </source>
</reference>
<gene>
    <name evidence="2" type="ORF">C7391_0966</name>
</gene>
<accession>A0A484F6M6</accession>
<dbReference type="Proteomes" id="UP000294855">
    <property type="component" value="Unassembled WGS sequence"/>
</dbReference>
<proteinExistence type="predicted"/>
<name>A0A484F6M6_9EURY</name>
<dbReference type="EMBL" id="SNYS01000008">
    <property type="protein sequence ID" value="TDQ68771.1"/>
    <property type="molecule type" value="Genomic_DNA"/>
</dbReference>
<evidence type="ECO:0000313" key="3">
    <source>
        <dbReference type="Proteomes" id="UP000294855"/>
    </source>
</evidence>
<keyword evidence="3" id="KW-1185">Reference proteome</keyword>
<evidence type="ECO:0000259" key="1">
    <source>
        <dbReference type="SMART" id="SM01022"/>
    </source>
</evidence>
<sequence>MSSIVLSIKPEYAKQILSGLKLYEYRKSLPQKKVDTLILYSTTPEMKVVGEAKVINVISASPADLWEQTKTHSGISYAKYLEYFKGKERAYAFQIGDVIKYETPKNLSDYGLEFPPQSFVYFNNGKKVNSQIGWFTDE</sequence>
<dbReference type="Gene3D" id="2.30.130.30">
    <property type="entry name" value="Hypothetical protein"/>
    <property type="match status" value="1"/>
</dbReference>
<dbReference type="SMART" id="SM01022">
    <property type="entry name" value="ASCH"/>
    <property type="match status" value="1"/>
</dbReference>
<dbReference type="RefSeq" id="WP_208107063.1">
    <property type="nucleotide sequence ID" value="NZ_JAHDUW010000003.1"/>
</dbReference>
<comment type="caution">
    <text evidence="2">The sequence shown here is derived from an EMBL/GenBank/DDBJ whole genome shotgun (WGS) entry which is preliminary data.</text>
</comment>
<evidence type="ECO:0000313" key="2">
    <source>
        <dbReference type="EMBL" id="TDQ68771.1"/>
    </source>
</evidence>